<dbReference type="Gene3D" id="2.160.20.80">
    <property type="entry name" value="E3 ubiquitin-protein ligase SopA"/>
    <property type="match status" value="4"/>
</dbReference>
<organism evidence="1">
    <name type="scientific">freshwater metagenome</name>
    <dbReference type="NCBI Taxonomy" id="449393"/>
    <lineage>
        <taxon>unclassified sequences</taxon>
        <taxon>metagenomes</taxon>
        <taxon>ecological metagenomes</taxon>
    </lineage>
</organism>
<dbReference type="Gene3D" id="2.60.40.2700">
    <property type="match status" value="1"/>
</dbReference>
<dbReference type="PANTHER" id="PTHR14136:SF17">
    <property type="entry name" value="BTB_POZ DOMAIN-CONTAINING PROTEIN KCTD9"/>
    <property type="match status" value="1"/>
</dbReference>
<proteinExistence type="predicted"/>
<evidence type="ECO:0000313" key="1">
    <source>
        <dbReference type="EMBL" id="CAB4613452.1"/>
    </source>
</evidence>
<protein>
    <submittedName>
        <fullName evidence="1">Unannotated protein</fullName>
    </submittedName>
</protein>
<dbReference type="InterPro" id="IPR001646">
    <property type="entry name" value="5peptide_repeat"/>
</dbReference>
<reference evidence="1" key="1">
    <citation type="submission" date="2020-05" db="EMBL/GenBank/DDBJ databases">
        <authorList>
            <person name="Chiriac C."/>
            <person name="Salcher M."/>
            <person name="Ghai R."/>
            <person name="Kavagutti S V."/>
        </authorList>
    </citation>
    <scope>NUCLEOTIDE SEQUENCE</scope>
</reference>
<dbReference type="AlphaFoldDB" id="A0A6J6HI93"/>
<dbReference type="InterPro" id="IPR051082">
    <property type="entry name" value="Pentapeptide-BTB/POZ_domain"/>
</dbReference>
<accession>A0A6J6HI93</accession>
<dbReference type="PANTHER" id="PTHR14136">
    <property type="entry name" value="BTB_POZ DOMAIN-CONTAINING PROTEIN KCTD9"/>
    <property type="match status" value="1"/>
</dbReference>
<name>A0A6J6HI93_9ZZZZ</name>
<dbReference type="SUPFAM" id="SSF141571">
    <property type="entry name" value="Pentapeptide repeat-like"/>
    <property type="match status" value="2"/>
</dbReference>
<dbReference type="EMBL" id="CAEZVF010000002">
    <property type="protein sequence ID" value="CAB4613452.1"/>
    <property type="molecule type" value="Genomic_DNA"/>
</dbReference>
<gene>
    <name evidence="1" type="ORF">UFOPK1939_00025</name>
</gene>
<dbReference type="Pfam" id="PF00805">
    <property type="entry name" value="Pentapeptide"/>
    <property type="match status" value="6"/>
</dbReference>
<sequence>MPAGLSVRSRFQKFLSVCVALLLGVSLVSVLGQGMARAAVVCPTVAPTVPHTVTPAPQSGDNWSGCDLTDAYLQGVDLSGVNFTGANLTGVSMWFATITGADFTNVNFGTGLSVYGLVGTPTALPSGWGIYQTRLVGPGANIAGVGFIGVNFVDVDFSGANITGADFIYASFVGCKSGGLIGLPSRGATVIGGYIFAPGVDLQDADLTGLDISGVDLRGVSSGGVIGLPTLPTGYQLVGDGYIVGPGVRLTGVNIDGFDLASINLNGVISGGVTGTPASLPTGMILLGGYLIGAYANLTDADLTGLDLTGADLNHAAIGNANFSGTTLTGVSSGYLSGTPINVPSPWVLLNGYLVGPGANLRNAGLSPIDFGTADLTNADLSGANLSGSNLSAATLDGIKSNGVLGDMALPPTWLNIRGCACPSGLLVGPKANLAGADITYLNMAAATLTGVRSGSVTGRSYLLPAGWVLLQGYLVGPSADLRGANLSNQSLDGLNLTDVDLTGADITNSTFVGTTWSNTTCVDGSNSSIHIGGSCLNALDTTAPAGGSLTVNGVSATAGGSTSYSTGTFSGTFTDFTDAALASNTVTRSVGTNTAGVCSSFGDGLPVPSISETSAAVGCYRYVLTGLDLAGNSSSLQTTVIVGAAPTTTAVTSGTYKVGYKITCNAVATNTDGAAQIAWLNNGVVIAGQASATYTLPATMYNRSISCRVTVSNAYASPPPTTSASHLVGLGNKPALKTAPAITKTVKVGTRIYASKGTWSLSGLSYSYQWKRSGKAISGSLARKSSWKVVAADKGKYLTCTVTVKKAGYASNYATTGRKKAS</sequence>